<evidence type="ECO:0000256" key="7">
    <source>
        <dbReference type="ARBA" id="ARBA00023136"/>
    </source>
</evidence>
<dbReference type="Pfam" id="PF02706">
    <property type="entry name" value="Wzz"/>
    <property type="match status" value="1"/>
</dbReference>
<evidence type="ECO:0000256" key="3">
    <source>
        <dbReference type="ARBA" id="ARBA00022692"/>
    </source>
</evidence>
<dbReference type="EMBL" id="BMLI01000003">
    <property type="protein sequence ID" value="GGN10594.1"/>
    <property type="molecule type" value="Genomic_DNA"/>
</dbReference>
<feature type="transmembrane region" description="Helical" evidence="8">
    <location>
        <begin position="30"/>
        <end position="48"/>
    </location>
</feature>
<evidence type="ECO:0000256" key="8">
    <source>
        <dbReference type="SAM" id="Phobius"/>
    </source>
</evidence>
<dbReference type="Gene3D" id="3.40.50.300">
    <property type="entry name" value="P-loop containing nucleotide triphosphate hydrolases"/>
    <property type="match status" value="1"/>
</dbReference>
<comment type="caution">
    <text evidence="12">The sequence shown here is derived from an EMBL/GenBank/DDBJ whole genome shotgun (WGS) entry which is preliminary data.</text>
</comment>
<dbReference type="InterPro" id="IPR005702">
    <property type="entry name" value="Wzc-like_C"/>
</dbReference>
<evidence type="ECO:0000256" key="2">
    <source>
        <dbReference type="ARBA" id="ARBA00022475"/>
    </source>
</evidence>
<dbReference type="InterPro" id="IPR027417">
    <property type="entry name" value="P-loop_NTPase"/>
</dbReference>
<feature type="domain" description="Tyrosine-protein kinase G-rich" evidence="11">
    <location>
        <begin position="431"/>
        <end position="509"/>
    </location>
</feature>
<keyword evidence="13" id="KW-1185">Reference proteome</keyword>
<keyword evidence="3 8" id="KW-0812">Transmembrane</keyword>
<dbReference type="InterPro" id="IPR003856">
    <property type="entry name" value="LPS_length_determ_N"/>
</dbReference>
<keyword evidence="5" id="KW-0067">ATP-binding</keyword>
<dbReference type="InterPro" id="IPR032807">
    <property type="entry name" value="GNVR"/>
</dbReference>
<evidence type="ECO:0000256" key="5">
    <source>
        <dbReference type="ARBA" id="ARBA00022840"/>
    </source>
</evidence>
<dbReference type="GO" id="GO:0016301">
    <property type="term" value="F:kinase activity"/>
    <property type="evidence" value="ECO:0007669"/>
    <property type="project" value="UniProtKB-KW"/>
</dbReference>
<dbReference type="InterPro" id="IPR050445">
    <property type="entry name" value="Bact_polysacc_biosynth/exp"/>
</dbReference>
<dbReference type="InterPro" id="IPR002586">
    <property type="entry name" value="CobQ/CobB/MinD/ParA_Nub-bd_dom"/>
</dbReference>
<keyword evidence="4" id="KW-0547">Nucleotide-binding</keyword>
<proteinExistence type="predicted"/>
<evidence type="ECO:0000313" key="13">
    <source>
        <dbReference type="Proteomes" id="UP000632339"/>
    </source>
</evidence>
<dbReference type="Proteomes" id="UP000632339">
    <property type="component" value="Unassembled WGS sequence"/>
</dbReference>
<evidence type="ECO:0000256" key="1">
    <source>
        <dbReference type="ARBA" id="ARBA00004651"/>
    </source>
</evidence>
<sequence>MPANNLPLSAFAPPQDWSAHPLWKAVRFRWYWFVLSPLAFALLAQLFLRYKTPRYSINASLLIRDDSRGGNFRETALLEELGLPDVSSSVENEIEILKSRTLIAQVIADLNLTTQYFASGRLKTAELYEKAPFKVKFLNRALTRPATCHITWRGKNAFTVHTANGKINGTFGKRVALPQGLAVIDTTRFKPAPDDQYAFSVAGSDVLLEQYATILSVQAPNKTASLVNISVQDVLPRRGEAFLKQLIHRYQQANIDDQNKVADNTIAFINHNLGKVSAELLAVEAGIERFRRQHKVINMAESGRLAIQKMLDNGAKEKELAIHLKVIGMLEAHLRENASAAIPTSLYPQDRHFSDLVAHYNDMQLRKARASASLAIGHPEIESIDNQITIVRNNLFNAIAYQKRELAFSLAQAHAYAREFDLKTAAIPGDERQFLSQSREQGIQQDLYLFLLKKRMETAISRSANVANARVIDAPKASALPGFPNRQLTFLIALFSGILAPLATLYVRQIFNNRITSREDILLECDIPIIGEISEETGSARLMKRDNRSLVREQCRTLRTNIQFITGMHTNQVILLTSAMANEGKSFVATHLAQSLALTGKKILLIDFDLRKPTLAHALNQPPEGVTEAIVFGTEPRIHPLGNPHRYDFLAAGQLHPGAGELLLSPKVGELVSTLKTRYDYVLLDSPPAGLVADARLLGRLADMTLCIVRQHFTFKHQLENIRRWREESQLPDIYIVLNGTRELHNYQYNYY</sequence>
<keyword evidence="2" id="KW-1003">Cell membrane</keyword>
<dbReference type="PANTHER" id="PTHR32309:SF13">
    <property type="entry name" value="FERRIC ENTEROBACTIN TRANSPORT PROTEIN FEPE"/>
    <property type="match status" value="1"/>
</dbReference>
<dbReference type="Pfam" id="PF13807">
    <property type="entry name" value="GNVR"/>
    <property type="match status" value="1"/>
</dbReference>
<dbReference type="RefSeq" id="WP_019945000.1">
    <property type="nucleotide sequence ID" value="NZ_BMLI01000003.1"/>
</dbReference>
<comment type="subcellular location">
    <subcellularLocation>
        <location evidence="1">Cell membrane</location>
        <topology evidence="1">Multi-pass membrane protein</topology>
    </subcellularLocation>
</comment>
<keyword evidence="12" id="KW-0808">Transferase</keyword>
<evidence type="ECO:0000313" key="12">
    <source>
        <dbReference type="EMBL" id="GGN10594.1"/>
    </source>
</evidence>
<dbReference type="CDD" id="cd05387">
    <property type="entry name" value="BY-kinase"/>
    <property type="match status" value="1"/>
</dbReference>
<feature type="transmembrane region" description="Helical" evidence="8">
    <location>
        <begin position="488"/>
        <end position="507"/>
    </location>
</feature>
<dbReference type="Pfam" id="PF01656">
    <property type="entry name" value="CbiA"/>
    <property type="match status" value="1"/>
</dbReference>
<evidence type="ECO:0000259" key="11">
    <source>
        <dbReference type="Pfam" id="PF13807"/>
    </source>
</evidence>
<evidence type="ECO:0000259" key="9">
    <source>
        <dbReference type="Pfam" id="PF01656"/>
    </source>
</evidence>
<organism evidence="12 13">
    <name type="scientific">Dyadobacter beijingensis</name>
    <dbReference type="NCBI Taxonomy" id="365489"/>
    <lineage>
        <taxon>Bacteria</taxon>
        <taxon>Pseudomonadati</taxon>
        <taxon>Bacteroidota</taxon>
        <taxon>Cytophagia</taxon>
        <taxon>Cytophagales</taxon>
        <taxon>Spirosomataceae</taxon>
        <taxon>Dyadobacter</taxon>
    </lineage>
</organism>
<keyword evidence="12" id="KW-0418">Kinase</keyword>
<evidence type="ECO:0000256" key="6">
    <source>
        <dbReference type="ARBA" id="ARBA00022989"/>
    </source>
</evidence>
<feature type="domain" description="CobQ/CobB/MinD/ParA nucleotide binding" evidence="9">
    <location>
        <begin position="575"/>
        <end position="694"/>
    </location>
</feature>
<keyword evidence="7 8" id="KW-0472">Membrane</keyword>
<name>A0ABQ2IGL4_9BACT</name>
<evidence type="ECO:0000259" key="10">
    <source>
        <dbReference type="Pfam" id="PF02706"/>
    </source>
</evidence>
<keyword evidence="6 8" id="KW-1133">Transmembrane helix</keyword>
<feature type="domain" description="Polysaccharide chain length determinant N-terminal" evidence="10">
    <location>
        <begin position="22"/>
        <end position="110"/>
    </location>
</feature>
<dbReference type="SUPFAM" id="SSF52540">
    <property type="entry name" value="P-loop containing nucleoside triphosphate hydrolases"/>
    <property type="match status" value="1"/>
</dbReference>
<protein>
    <submittedName>
        <fullName evidence="12">Tyrosine protein kinase</fullName>
    </submittedName>
</protein>
<gene>
    <name evidence="12" type="ORF">GCM10010967_53090</name>
</gene>
<evidence type="ECO:0000256" key="4">
    <source>
        <dbReference type="ARBA" id="ARBA00022741"/>
    </source>
</evidence>
<accession>A0ABQ2IGL4</accession>
<dbReference type="PANTHER" id="PTHR32309">
    <property type="entry name" value="TYROSINE-PROTEIN KINASE"/>
    <property type="match status" value="1"/>
</dbReference>
<reference evidence="13" key="1">
    <citation type="journal article" date="2019" name="Int. J. Syst. Evol. Microbiol.">
        <title>The Global Catalogue of Microorganisms (GCM) 10K type strain sequencing project: providing services to taxonomists for standard genome sequencing and annotation.</title>
        <authorList>
            <consortium name="The Broad Institute Genomics Platform"/>
            <consortium name="The Broad Institute Genome Sequencing Center for Infectious Disease"/>
            <person name="Wu L."/>
            <person name="Ma J."/>
        </authorList>
    </citation>
    <scope>NUCLEOTIDE SEQUENCE [LARGE SCALE GENOMIC DNA]</scope>
    <source>
        <strain evidence="13">CGMCC 1.6375</strain>
    </source>
</reference>